<dbReference type="GeneID" id="104720116"/>
<reference evidence="2 3" key="3">
    <citation type="submission" date="2025-05" db="UniProtKB">
        <authorList>
            <consortium name="RefSeq"/>
        </authorList>
    </citation>
    <scope>IDENTIFICATION</scope>
    <source>
        <tissue evidence="2 3">Leaf</tissue>
    </source>
</reference>
<dbReference type="RefSeq" id="XP_010436381.1">
    <property type="nucleotide sequence ID" value="XM_010438079.1"/>
</dbReference>
<name>A0ABM0Y891_CAMSA</name>
<proteinExistence type="predicted"/>
<dbReference type="RefSeq" id="XP_010497080.1">
    <property type="nucleotide sequence ID" value="XM_010498778.1"/>
</dbReference>
<evidence type="ECO:0000313" key="3">
    <source>
        <dbReference type="RefSeq" id="XP_010497080.1"/>
    </source>
</evidence>
<keyword evidence="1" id="KW-1185">Reference proteome</keyword>
<accession>A0ABM0Y891</accession>
<evidence type="ECO:0000313" key="2">
    <source>
        <dbReference type="RefSeq" id="XP_010436381.1"/>
    </source>
</evidence>
<dbReference type="GeneID" id="104774110"/>
<protein>
    <submittedName>
        <fullName evidence="2">Uncharacterized protein LOC104720116</fullName>
    </submittedName>
    <submittedName>
        <fullName evidence="3">Uncharacterized protein LOC104774110</fullName>
    </submittedName>
</protein>
<dbReference type="Proteomes" id="UP000694864">
    <property type="component" value="Chromosome 10"/>
</dbReference>
<reference evidence="1" key="2">
    <citation type="journal article" date="2014" name="Nat. Commun.">
        <title>The emerging biofuel crop Camelina sativa retains a highly undifferentiated hexaploid genome structure.</title>
        <authorList>
            <person name="Kagale S."/>
            <person name="Koh C."/>
            <person name="Nixon J."/>
            <person name="Bollina V."/>
            <person name="Clarke W.E."/>
            <person name="Tuteja R."/>
            <person name="Spillane C."/>
            <person name="Robinson S.J."/>
            <person name="Links M.G."/>
            <person name="Clarke C."/>
            <person name="Higgins E.E."/>
            <person name="Huebert T."/>
            <person name="Sharpe A.G."/>
            <person name="Parkin I.A."/>
        </authorList>
    </citation>
    <scope>NUCLEOTIDE SEQUENCE [LARGE SCALE GENOMIC DNA]</scope>
    <source>
        <strain evidence="1">r\DH55</strain>
    </source>
</reference>
<dbReference type="PANTHER" id="PTHR35046">
    <property type="entry name" value="ZINC KNUCKLE (CCHC-TYPE) FAMILY PROTEIN"/>
    <property type="match status" value="1"/>
</dbReference>
<reference evidence="1" key="1">
    <citation type="journal article" date="1997" name="Nucleic Acids Res.">
        <title>tRNAscan-SE: a program for improved detection of transfer RNA genes in genomic sequence.</title>
        <authorList>
            <person name="Lowe T.M."/>
            <person name="Eddy S.R."/>
        </authorList>
    </citation>
    <scope>NUCLEOTIDE SEQUENCE [LARGE SCALE GENOMIC DNA]</scope>
    <source>
        <strain evidence="1">r\DH55</strain>
    </source>
</reference>
<evidence type="ECO:0000313" key="1">
    <source>
        <dbReference type="Proteomes" id="UP000694864"/>
    </source>
</evidence>
<organism evidence="1 3">
    <name type="scientific">Camelina sativa</name>
    <name type="common">False flax</name>
    <name type="synonym">Myagrum sativum</name>
    <dbReference type="NCBI Taxonomy" id="90675"/>
    <lineage>
        <taxon>Eukaryota</taxon>
        <taxon>Viridiplantae</taxon>
        <taxon>Streptophyta</taxon>
        <taxon>Embryophyta</taxon>
        <taxon>Tracheophyta</taxon>
        <taxon>Spermatophyta</taxon>
        <taxon>Magnoliopsida</taxon>
        <taxon>eudicotyledons</taxon>
        <taxon>Gunneridae</taxon>
        <taxon>Pentapetalae</taxon>
        <taxon>rosids</taxon>
        <taxon>malvids</taxon>
        <taxon>Brassicales</taxon>
        <taxon>Brassicaceae</taxon>
        <taxon>Camelineae</taxon>
        <taxon>Camelina</taxon>
    </lineage>
</organism>
<gene>
    <name evidence="3" type="primary">LOC104774110</name>
    <name evidence="2" type="synonym">LOC104720116</name>
</gene>
<dbReference type="PANTHER" id="PTHR35046:SF26">
    <property type="entry name" value="RNA-DIRECTED DNA POLYMERASE"/>
    <property type="match status" value="1"/>
</dbReference>
<sequence length="154" mass="17294">MDVSHILLGRPWEFDRKIIHDGAQNTYSFIWDTHQILLLPSKEHSLPPPPEPPKPSLVPTNVPPSNNYATFCSFASFDAEFRKEGIVFALLSASSLQTAVSNIDPQLAEVLREFDDVFSAELPSALPPLRNIQHQIDLIPGASLPNRPHYRMKN</sequence>